<evidence type="ECO:0000313" key="3">
    <source>
        <dbReference type="Proteomes" id="UP001597214"/>
    </source>
</evidence>
<proteinExistence type="predicted"/>
<keyword evidence="3" id="KW-1185">Reference proteome</keyword>
<dbReference type="RefSeq" id="WP_377929791.1">
    <property type="nucleotide sequence ID" value="NZ_JBHUEM010000045.1"/>
</dbReference>
<comment type="caution">
    <text evidence="2">The sequence shown here is derived from an EMBL/GenBank/DDBJ whole genome shotgun (WGS) entry which is preliminary data.</text>
</comment>
<dbReference type="InterPro" id="IPR020210">
    <property type="entry name" value="Uncharacterised_YpbF_TM"/>
</dbReference>
<keyword evidence="1" id="KW-0812">Transmembrane</keyword>
<dbReference type="Proteomes" id="UP001597214">
    <property type="component" value="Unassembled WGS sequence"/>
</dbReference>
<feature type="transmembrane region" description="Helical" evidence="1">
    <location>
        <begin position="80"/>
        <end position="97"/>
    </location>
</feature>
<protein>
    <submittedName>
        <fullName evidence="2">DUF2663 family protein</fullName>
    </submittedName>
</protein>
<dbReference type="EMBL" id="JBHUEM010000045">
    <property type="protein sequence ID" value="MFD1738590.1"/>
    <property type="molecule type" value="Genomic_DNA"/>
</dbReference>
<keyword evidence="1" id="KW-1133">Transmembrane helix</keyword>
<keyword evidence="1" id="KW-0472">Membrane</keyword>
<feature type="transmembrane region" description="Helical" evidence="1">
    <location>
        <begin position="37"/>
        <end position="60"/>
    </location>
</feature>
<evidence type="ECO:0000313" key="2">
    <source>
        <dbReference type="EMBL" id="MFD1738590.1"/>
    </source>
</evidence>
<dbReference type="Pfam" id="PF10864">
    <property type="entry name" value="DUF2663"/>
    <property type="match status" value="1"/>
</dbReference>
<reference evidence="3" key="1">
    <citation type="journal article" date="2019" name="Int. J. Syst. Evol. Microbiol.">
        <title>The Global Catalogue of Microorganisms (GCM) 10K type strain sequencing project: providing services to taxonomists for standard genome sequencing and annotation.</title>
        <authorList>
            <consortium name="The Broad Institute Genomics Platform"/>
            <consortium name="The Broad Institute Genome Sequencing Center for Infectious Disease"/>
            <person name="Wu L."/>
            <person name="Ma J."/>
        </authorList>
    </citation>
    <scope>NUCLEOTIDE SEQUENCE [LARGE SCALE GENOMIC DNA]</scope>
    <source>
        <strain evidence="3">CCUG 49339</strain>
    </source>
</reference>
<name>A0ABW4LTX3_9BACI</name>
<organism evidence="2 3">
    <name type="scientific">Bacillus salitolerans</name>
    <dbReference type="NCBI Taxonomy" id="1437434"/>
    <lineage>
        <taxon>Bacteria</taxon>
        <taxon>Bacillati</taxon>
        <taxon>Bacillota</taxon>
        <taxon>Bacilli</taxon>
        <taxon>Bacillales</taxon>
        <taxon>Bacillaceae</taxon>
        <taxon>Bacillus</taxon>
    </lineage>
</organism>
<accession>A0ABW4LTX3</accession>
<evidence type="ECO:0000256" key="1">
    <source>
        <dbReference type="SAM" id="Phobius"/>
    </source>
</evidence>
<gene>
    <name evidence="2" type="ORF">ACFSCX_18880</name>
</gene>
<sequence length="152" mass="18370">MEKFIKDFNDLTDEPTKIMLQKVTEHKIKFDRYKKKLILCTWSSLFIFLLLFAYMNYFIIEPYSTNAEKMFVAIVHDSTLFGLFFLLLFLGGTGSYLKKKKDKAEKEYHDLRIEIIQKSPLQWKYPFGWDERSHVFRTMKNEKDINLYHESK</sequence>